<feature type="compositionally biased region" description="Acidic residues" evidence="1">
    <location>
        <begin position="1"/>
        <end position="10"/>
    </location>
</feature>
<comment type="caution">
    <text evidence="3">The sequence shown here is derived from an EMBL/GenBank/DDBJ whole genome shotgun (WGS) entry which is preliminary data.</text>
</comment>
<dbReference type="PANTHER" id="PTHR14942:SF0">
    <property type="entry name" value="U11_U12 SMALL NUCLEAR RIBONUCLEOPROTEIN 25 KDA PROTEIN"/>
    <property type="match status" value="1"/>
</dbReference>
<dbReference type="SUPFAM" id="SSF54236">
    <property type="entry name" value="Ubiquitin-like"/>
    <property type="match status" value="1"/>
</dbReference>
<dbReference type="InterPro" id="IPR039690">
    <property type="entry name" value="SNRNP25"/>
</dbReference>
<feature type="compositionally biased region" description="Polar residues" evidence="1">
    <location>
        <begin position="14"/>
        <end position="24"/>
    </location>
</feature>
<dbReference type="GO" id="GO:1990904">
    <property type="term" value="C:ribonucleoprotein complex"/>
    <property type="evidence" value="ECO:0007669"/>
    <property type="project" value="UniProtKB-KW"/>
</dbReference>
<dbReference type="InterPro" id="IPR029071">
    <property type="entry name" value="Ubiquitin-like_domsf"/>
</dbReference>
<evidence type="ECO:0000313" key="4">
    <source>
        <dbReference type="Proteomes" id="UP001607302"/>
    </source>
</evidence>
<feature type="compositionally biased region" description="Basic and acidic residues" evidence="1">
    <location>
        <begin position="27"/>
        <end position="37"/>
    </location>
</feature>
<dbReference type="Pfam" id="PF18036">
    <property type="entry name" value="Ubiquitin_4"/>
    <property type="match status" value="1"/>
</dbReference>
<evidence type="ECO:0000259" key="2">
    <source>
        <dbReference type="Pfam" id="PF18036"/>
    </source>
</evidence>
<feature type="domain" description="SNRNP25 ubiquitin-like" evidence="2">
    <location>
        <begin position="90"/>
        <end position="176"/>
    </location>
</feature>
<name>A0ABD2AIY4_VESSQ</name>
<reference evidence="3 4" key="1">
    <citation type="journal article" date="2024" name="Ann. Entomol. Soc. Am.">
        <title>Genomic analyses of the southern and eastern yellowjacket wasps (Hymenoptera: Vespidae) reveal evolutionary signatures of social life.</title>
        <authorList>
            <person name="Catto M.A."/>
            <person name="Caine P.B."/>
            <person name="Orr S.E."/>
            <person name="Hunt B.G."/>
            <person name="Goodisman M.A.D."/>
        </authorList>
    </citation>
    <scope>NUCLEOTIDE SEQUENCE [LARGE SCALE GENOMIC DNA]</scope>
    <source>
        <strain evidence="3">233</strain>
        <tissue evidence="3">Head and thorax</tissue>
    </source>
</reference>
<dbReference type="Proteomes" id="UP001607302">
    <property type="component" value="Unassembled WGS sequence"/>
</dbReference>
<feature type="region of interest" description="Disordered" evidence="1">
    <location>
        <begin position="1"/>
        <end position="37"/>
    </location>
</feature>
<evidence type="ECO:0000313" key="3">
    <source>
        <dbReference type="EMBL" id="KAL2720579.1"/>
    </source>
</evidence>
<gene>
    <name evidence="3" type="ORF">V1478_010155</name>
</gene>
<sequence>MNENMDDINEENISSDIVKSNDTTSENEEKIVSDENTKTDLDHQELVKLTKEAIDNLIESDPFLCGLPLNVTIEEIKAQIAVAQGQAIVLFLNRGELPKFAIVVPTHKTTVLDLKRAIKRHTNLCFKRDNIKKKISWKHVWKKYNLCFNNTQLSNNKKNLKSYGITNKAELYYVKKYREKNRFRSMRNA</sequence>
<protein>
    <submittedName>
        <fullName evidence="3">U11/U12 small nuclear ribonucleoprotein 25 kDa protein</fullName>
    </submittedName>
</protein>
<evidence type="ECO:0000256" key="1">
    <source>
        <dbReference type="SAM" id="MobiDB-lite"/>
    </source>
</evidence>
<proteinExistence type="predicted"/>
<dbReference type="AlphaFoldDB" id="A0ABD2AIY4"/>
<dbReference type="EMBL" id="JAUDFV010000146">
    <property type="protein sequence ID" value="KAL2720579.1"/>
    <property type="molecule type" value="Genomic_DNA"/>
</dbReference>
<dbReference type="InterPro" id="IPR040610">
    <property type="entry name" value="SNRNP25_ubiquitin"/>
</dbReference>
<dbReference type="CDD" id="cd17058">
    <property type="entry name" value="Ubl_SNRNP25"/>
    <property type="match status" value="1"/>
</dbReference>
<dbReference type="Gene3D" id="3.10.20.90">
    <property type="entry name" value="Phosphatidylinositol 3-kinase Catalytic Subunit, Chain A, domain 1"/>
    <property type="match status" value="1"/>
</dbReference>
<keyword evidence="3" id="KW-0687">Ribonucleoprotein</keyword>
<organism evidence="3 4">
    <name type="scientific">Vespula squamosa</name>
    <name type="common">Southern yellow jacket</name>
    <name type="synonym">Wasp</name>
    <dbReference type="NCBI Taxonomy" id="30214"/>
    <lineage>
        <taxon>Eukaryota</taxon>
        <taxon>Metazoa</taxon>
        <taxon>Ecdysozoa</taxon>
        <taxon>Arthropoda</taxon>
        <taxon>Hexapoda</taxon>
        <taxon>Insecta</taxon>
        <taxon>Pterygota</taxon>
        <taxon>Neoptera</taxon>
        <taxon>Endopterygota</taxon>
        <taxon>Hymenoptera</taxon>
        <taxon>Apocrita</taxon>
        <taxon>Aculeata</taxon>
        <taxon>Vespoidea</taxon>
        <taxon>Vespidae</taxon>
        <taxon>Vespinae</taxon>
        <taxon>Vespula</taxon>
    </lineage>
</organism>
<accession>A0ABD2AIY4</accession>
<keyword evidence="4" id="KW-1185">Reference proteome</keyword>
<dbReference type="PANTHER" id="PTHR14942">
    <property type="entry name" value="U11/U12 SMALL NUCLEAR RIBONUCLEOPROTEIN 25 KDA PROTEIN"/>
    <property type="match status" value="1"/>
</dbReference>